<dbReference type="CTD" id="134353"/>
<dbReference type="Gene3D" id="2.30.30.100">
    <property type="match status" value="1"/>
</dbReference>
<dbReference type="Proteomes" id="UP000515156">
    <property type="component" value="Chromosome 8"/>
</dbReference>
<dbReference type="PANTHER" id="PTHR21415:SF1">
    <property type="entry name" value="U7 SNRNA-ASSOCIATED SM-LIKE PROTEIN LSM11"/>
    <property type="match status" value="1"/>
</dbReference>
<dbReference type="InParanoid" id="A0A6P7YRA3"/>
<keyword evidence="3" id="KW-1185">Reference proteome</keyword>
<dbReference type="SMART" id="SM00651">
    <property type="entry name" value="Sm"/>
    <property type="match status" value="1"/>
</dbReference>
<dbReference type="CDD" id="cd01739">
    <property type="entry name" value="LSm11_M"/>
    <property type="match status" value="1"/>
</dbReference>
<reference evidence="4" key="1">
    <citation type="submission" date="2025-08" db="UniProtKB">
        <authorList>
            <consortium name="RefSeq"/>
        </authorList>
    </citation>
    <scope>IDENTIFICATION</scope>
</reference>
<evidence type="ECO:0000256" key="1">
    <source>
        <dbReference type="SAM" id="MobiDB-lite"/>
    </source>
</evidence>
<name>A0A6P7YRA3_9AMPH</name>
<dbReference type="InterPro" id="IPR039267">
    <property type="entry name" value="Lsm11"/>
</dbReference>
<protein>
    <submittedName>
        <fullName evidence="4">U7 snRNA-associated Sm-like protein LSm11</fullName>
    </submittedName>
</protein>
<dbReference type="SUPFAM" id="SSF50182">
    <property type="entry name" value="Sm-like ribonucleoproteins"/>
    <property type="match status" value="1"/>
</dbReference>
<feature type="domain" description="Sm" evidence="2">
    <location>
        <begin position="132"/>
        <end position="207"/>
    </location>
</feature>
<feature type="compositionally biased region" description="Basic residues" evidence="1">
    <location>
        <begin position="68"/>
        <end position="82"/>
    </location>
</feature>
<evidence type="ECO:0000313" key="3">
    <source>
        <dbReference type="Proteomes" id="UP000515156"/>
    </source>
</evidence>
<dbReference type="FunCoup" id="A0A6P7YRA3">
    <property type="interactions" value="1837"/>
</dbReference>
<dbReference type="InterPro" id="IPR047575">
    <property type="entry name" value="Sm"/>
</dbReference>
<proteinExistence type="predicted"/>
<dbReference type="GO" id="GO:0071209">
    <property type="term" value="F:U7 snRNA binding"/>
    <property type="evidence" value="ECO:0007669"/>
    <property type="project" value="InterPro"/>
</dbReference>
<feature type="region of interest" description="Disordered" evidence="1">
    <location>
        <begin position="1"/>
        <end position="20"/>
    </location>
</feature>
<organism evidence="3 4">
    <name type="scientific">Microcaecilia unicolor</name>
    <dbReference type="NCBI Taxonomy" id="1415580"/>
    <lineage>
        <taxon>Eukaryota</taxon>
        <taxon>Metazoa</taxon>
        <taxon>Chordata</taxon>
        <taxon>Craniata</taxon>
        <taxon>Vertebrata</taxon>
        <taxon>Euteleostomi</taxon>
        <taxon>Amphibia</taxon>
        <taxon>Gymnophiona</taxon>
        <taxon>Siphonopidae</taxon>
        <taxon>Microcaecilia</taxon>
    </lineage>
</organism>
<sequence length="326" mass="37256">MEEEERQQPDTRRDRSDTAVADGRLDVSSEFFDPLLALYSPCTPIPFPNVRCFNNLAEYESFMQRGGSRSRSRGVPKQRKQRGPPPPDPARIERLKRLIVTKEGEEEGAPRGVRKKRRPKNVLTRMPLHKSSPLGELYRCVRDRIKINVHIRTFKGLRGVCAGFLVAFDKFWNMALTDVDETYRKPILGKAFFHERQLTLTRLFDRLRVQESCPDAGDESQASLPQPAAEKEVKLPVPQTEPHCERTTSEDKTQKQSGRESKMPHLEHEGTKPRVTAGPELRPSESSSGPGGKDKKPRTDYQQVFTRHLKQVFIRGENVLLVHIAQ</sequence>
<gene>
    <name evidence="4" type="primary">LSM11</name>
</gene>
<dbReference type="KEGG" id="muo:115475720"/>
<dbReference type="RefSeq" id="XP_030067513.1">
    <property type="nucleotide sequence ID" value="XM_030211653.1"/>
</dbReference>
<feature type="compositionally biased region" description="Basic and acidic residues" evidence="1">
    <location>
        <begin position="242"/>
        <end position="272"/>
    </location>
</feature>
<dbReference type="PANTHER" id="PTHR21415">
    <property type="entry name" value="U7 SNRNA-ASSOCIATED SM-LIKE PROTEIN LSM11"/>
    <property type="match status" value="1"/>
</dbReference>
<dbReference type="PROSITE" id="PS52002">
    <property type="entry name" value="SM"/>
    <property type="match status" value="1"/>
</dbReference>
<dbReference type="InterPro" id="IPR034109">
    <property type="entry name" value="Lsm11_M"/>
</dbReference>
<dbReference type="GO" id="GO:0005683">
    <property type="term" value="C:U7 snRNP"/>
    <property type="evidence" value="ECO:0007669"/>
    <property type="project" value="TreeGrafter"/>
</dbReference>
<evidence type="ECO:0000259" key="2">
    <source>
        <dbReference type="PROSITE" id="PS52002"/>
    </source>
</evidence>
<dbReference type="GO" id="GO:0006398">
    <property type="term" value="P:mRNA 3'-end processing by stem-loop binding and cleavage"/>
    <property type="evidence" value="ECO:0007669"/>
    <property type="project" value="TreeGrafter"/>
</dbReference>
<dbReference type="AlphaFoldDB" id="A0A6P7YRA3"/>
<feature type="region of interest" description="Disordered" evidence="1">
    <location>
        <begin position="214"/>
        <end position="303"/>
    </location>
</feature>
<evidence type="ECO:0000313" key="4">
    <source>
        <dbReference type="RefSeq" id="XP_030067513.1"/>
    </source>
</evidence>
<feature type="region of interest" description="Disordered" evidence="1">
    <location>
        <begin position="63"/>
        <end position="91"/>
    </location>
</feature>
<accession>A0A6P7YRA3</accession>
<dbReference type="GeneID" id="115475720"/>
<dbReference type="InterPro" id="IPR001163">
    <property type="entry name" value="Sm_dom_euk/arc"/>
</dbReference>
<dbReference type="OrthoDB" id="10002367at2759"/>
<dbReference type="InterPro" id="IPR010920">
    <property type="entry name" value="LSM_dom_sf"/>
</dbReference>